<accession>A0A1T5NDJ1</accession>
<protein>
    <submittedName>
        <fullName evidence="1">Uncharacterized protein</fullName>
    </submittedName>
</protein>
<reference evidence="2" key="1">
    <citation type="submission" date="2017-02" db="EMBL/GenBank/DDBJ databases">
        <authorList>
            <person name="Varghese N."/>
            <person name="Submissions S."/>
        </authorList>
    </citation>
    <scope>NUCLEOTIDE SEQUENCE [LARGE SCALE GENOMIC DNA]</scope>
    <source>
        <strain evidence="2">DSM 18108</strain>
    </source>
</reference>
<name>A0A1T5NDJ1_9BACT</name>
<keyword evidence="2" id="KW-1185">Reference proteome</keyword>
<proteinExistence type="predicted"/>
<dbReference type="STRING" id="393003.SAMN05660461_1210"/>
<organism evidence="1 2">
    <name type="scientific">Chitinophaga ginsengisegetis</name>
    <dbReference type="NCBI Taxonomy" id="393003"/>
    <lineage>
        <taxon>Bacteria</taxon>
        <taxon>Pseudomonadati</taxon>
        <taxon>Bacteroidota</taxon>
        <taxon>Chitinophagia</taxon>
        <taxon>Chitinophagales</taxon>
        <taxon>Chitinophagaceae</taxon>
        <taxon>Chitinophaga</taxon>
    </lineage>
</organism>
<dbReference type="AlphaFoldDB" id="A0A1T5NDJ1"/>
<dbReference type="EMBL" id="FUZZ01000001">
    <property type="protein sequence ID" value="SKC98521.1"/>
    <property type="molecule type" value="Genomic_DNA"/>
</dbReference>
<dbReference type="Proteomes" id="UP000190166">
    <property type="component" value="Unassembled WGS sequence"/>
</dbReference>
<evidence type="ECO:0000313" key="2">
    <source>
        <dbReference type="Proteomes" id="UP000190166"/>
    </source>
</evidence>
<evidence type="ECO:0000313" key="1">
    <source>
        <dbReference type="EMBL" id="SKC98521.1"/>
    </source>
</evidence>
<sequence length="72" mass="8112">MQHVLIFKTNIATAQARSKVAPLLDQQPFIEKWTVDMEDVDCVLRVVAAEPVPDRIIALINASEYECAELED</sequence>
<gene>
    <name evidence="1" type="ORF">SAMN05660461_1210</name>
</gene>
<dbReference type="RefSeq" id="WP_079468488.1">
    <property type="nucleotide sequence ID" value="NZ_FUZZ01000001.1"/>
</dbReference>